<dbReference type="PROSITE" id="PS00012">
    <property type="entry name" value="PHOSPHOPANTETHEINE"/>
    <property type="match status" value="1"/>
</dbReference>
<dbReference type="RefSeq" id="WP_220252494.1">
    <property type="nucleotide sequence ID" value="NZ_JAICCF010000004.1"/>
</dbReference>
<feature type="domain" description="Carrier" evidence="4">
    <location>
        <begin position="930"/>
        <end position="1006"/>
    </location>
</feature>
<dbReference type="InterPro" id="IPR025110">
    <property type="entry name" value="AMP-bd_C"/>
</dbReference>
<proteinExistence type="predicted"/>
<keyword evidence="6" id="KW-1185">Reference proteome</keyword>
<evidence type="ECO:0000256" key="3">
    <source>
        <dbReference type="ARBA" id="ARBA00022553"/>
    </source>
</evidence>
<gene>
    <name evidence="5" type="ORF">K1Y79_22730</name>
</gene>
<dbReference type="InterPro" id="IPR020845">
    <property type="entry name" value="AMP-binding_CS"/>
</dbReference>
<evidence type="ECO:0000313" key="5">
    <source>
        <dbReference type="EMBL" id="MBW8687171.1"/>
    </source>
</evidence>
<dbReference type="InterPro" id="IPR042099">
    <property type="entry name" value="ANL_N_sf"/>
</dbReference>
<dbReference type="Gene3D" id="3.30.559.30">
    <property type="entry name" value="Nonribosomal peptide synthetase, condensation domain"/>
    <property type="match status" value="2"/>
</dbReference>
<accession>A0ABS7GIB5</accession>
<dbReference type="InterPro" id="IPR036736">
    <property type="entry name" value="ACP-like_sf"/>
</dbReference>
<comment type="cofactor">
    <cofactor evidence="1">
        <name>pantetheine 4'-phosphate</name>
        <dbReference type="ChEBI" id="CHEBI:47942"/>
    </cofactor>
</comment>
<dbReference type="EMBL" id="JAICCF010000004">
    <property type="protein sequence ID" value="MBW8687171.1"/>
    <property type="molecule type" value="Genomic_DNA"/>
</dbReference>
<dbReference type="PROSITE" id="PS50075">
    <property type="entry name" value="CARRIER"/>
    <property type="match status" value="1"/>
</dbReference>
<dbReference type="SUPFAM" id="SSF47336">
    <property type="entry name" value="ACP-like"/>
    <property type="match status" value="1"/>
</dbReference>
<dbReference type="Gene3D" id="3.40.50.12780">
    <property type="entry name" value="N-terminal domain of ligase-like"/>
    <property type="match status" value="1"/>
</dbReference>
<dbReference type="SUPFAM" id="SSF52777">
    <property type="entry name" value="CoA-dependent acyltransferases"/>
    <property type="match status" value="4"/>
</dbReference>
<dbReference type="InterPro" id="IPR009081">
    <property type="entry name" value="PP-bd_ACP"/>
</dbReference>
<dbReference type="Proteomes" id="UP000812961">
    <property type="component" value="Unassembled WGS sequence"/>
</dbReference>
<reference evidence="5 6" key="1">
    <citation type="submission" date="2021-08" db="EMBL/GenBank/DDBJ databases">
        <title>The genome sequence of Chitinophaga sp. B61.</title>
        <authorList>
            <person name="Zhang X."/>
        </authorList>
    </citation>
    <scope>NUCLEOTIDE SEQUENCE [LARGE SCALE GENOMIC DNA]</scope>
    <source>
        <strain evidence="5 6">B61</strain>
    </source>
</reference>
<protein>
    <submittedName>
        <fullName evidence="5">AMP-binding protein</fullName>
    </submittedName>
</protein>
<dbReference type="InterPro" id="IPR006162">
    <property type="entry name" value="Ppantetheine_attach_site"/>
</dbReference>
<dbReference type="Pfam" id="PF00550">
    <property type="entry name" value="PP-binding"/>
    <property type="match status" value="1"/>
</dbReference>
<dbReference type="InterPro" id="IPR045851">
    <property type="entry name" value="AMP-bd_C_sf"/>
</dbReference>
<sequence>MKLTLPQQDVYFEQLLYPDEPIYNIGAKILIRGKIVPEIMNRAYIALIDQHDTYRSIIVQQGDEVHMQVLDSHDTVLEYVDFSRMPDADLKANDFMQTRFRKVFSFEDKQFLHKFMLIKVAEEVHYLFSMYHHIITDGWGTSLLFQRLVKNYNELLALAKQQPCEVYTYADFGQDDDVYQVSADFEADKTYWTSRFRALPERLFTKIAPNVFVNNSSRRELIVPRPLYNQLEALAQQQKATTFHVVLAVLYMYFGRKHQQYDFAVGLPVLNRGKSAFKKTVGLFMGVSALRIQFSPHDTFTSLVSAIKQQLRQDYRHQRFPLGKLIKELDAFTSKDRLFNMTLSYEKQNYADHFAGTETRVVPLTHGAERVALALYIREFDAAEDVKIDFDYHTNYFTEADIRDVVGHFEQLLQQVCQDPGKQLLSYEYLTPAEKQQLLIENNHTAIPYPADATLLSLFARQVKERPDAPAVSDSTTAWTYKELDTLSDRMAMRLRTSSRIGKECPVAVLMPRSARLVAVLLGVLKAGNAFIPLDPEFPQARLDYIISHSNVRCIEDIETGDEVITGLPEVPADATAYIIYTSGSTGNPKGVEIGHRSLLNFLLSMAQRPGLSAGDTLFSVTTQSFDISILEFFAPLVTGAHVYVADRQLLADPQLLLNELQQVNPRIIQATPSFYQFLFDAGWKGSNHLKVLCGGDLLSAALAEKLLTSCREVWNMYGPTETTIWSGVKHILSPEDACNIGSPINNTRFYILDEHLQPLPAHCPGALYIGGDGLAKGYAGNKELTAQRFIDDPFVPGGRMYETGDLGYWNRKGEVIFLGRNDHQVKIRGYRIELGEIEARLNQLPAISASVVIARKKEACLAAYIIPAADTFDAGQVLAALREELPEYMIPAFVIPVTAFPLTPNNKVDRKALASLELESTVVEHTYQAPATLTEKSLCQIFKEALDWEGQVSIRDSFFSLGGHSLNAVKVVNLVQQQLSSRITLKDLFEAPAVQQLAIRVQQAGKHSAKGITPAPVLPNYPLAPAQYAIWLAAQHGPEMSAAYNVSVVYQVKGDLSIPQLEQAFNCLISKYEILRTNFFEQEGEPRQQVKERDEIYFRITTTSDIAAFLNQPFDLDNDLLIRVAVTDSPEGAYLAFCSHHIILDGWSMGLLVREISRLYQAVAPASELPALQYKDYVYWQQQYPAEKNERFWSSYLHEYHWSPLLPVTAGLVAQEGYNADYLFSWSSDCYKALKETASLHRQSVHTMLVSTFIMLLNKGYKHNDICIGTVNSGRAVAALHDQPGMFVRTLPLRCRILPGQTCASLIEAIHTDMLELDTHQDIPSHLNTPDILFVLQPPAFNYDNFSPAEGVELALQHMPPRFSRMPLLINCIEAADGLRCVVSYDTGRYDSTTIEMLFGRYQQLLTTVIADMTVTIDSLDIALAFEKEETIDIDFDF</sequence>
<evidence type="ECO:0000259" key="4">
    <source>
        <dbReference type="PROSITE" id="PS50075"/>
    </source>
</evidence>
<dbReference type="PANTHER" id="PTHR45527">
    <property type="entry name" value="NONRIBOSOMAL PEPTIDE SYNTHETASE"/>
    <property type="match status" value="1"/>
</dbReference>
<organism evidence="5 6">
    <name type="scientific">Chitinophaga rhizophila</name>
    <dbReference type="NCBI Taxonomy" id="2866212"/>
    <lineage>
        <taxon>Bacteria</taxon>
        <taxon>Pseudomonadati</taxon>
        <taxon>Bacteroidota</taxon>
        <taxon>Chitinophagia</taxon>
        <taxon>Chitinophagales</taxon>
        <taxon>Chitinophagaceae</taxon>
        <taxon>Chitinophaga</taxon>
    </lineage>
</organism>
<comment type="caution">
    <text evidence="5">The sequence shown here is derived from an EMBL/GenBank/DDBJ whole genome shotgun (WGS) entry which is preliminary data.</text>
</comment>
<name>A0ABS7GIB5_9BACT</name>
<evidence type="ECO:0000256" key="1">
    <source>
        <dbReference type="ARBA" id="ARBA00001957"/>
    </source>
</evidence>
<dbReference type="Pfam" id="PF00668">
    <property type="entry name" value="Condensation"/>
    <property type="match status" value="2"/>
</dbReference>
<evidence type="ECO:0000256" key="2">
    <source>
        <dbReference type="ARBA" id="ARBA00022450"/>
    </source>
</evidence>
<keyword evidence="2" id="KW-0596">Phosphopantetheine</keyword>
<dbReference type="InterPro" id="IPR001242">
    <property type="entry name" value="Condensation_dom"/>
</dbReference>
<dbReference type="PANTHER" id="PTHR45527:SF1">
    <property type="entry name" value="FATTY ACID SYNTHASE"/>
    <property type="match status" value="1"/>
</dbReference>
<dbReference type="PROSITE" id="PS00455">
    <property type="entry name" value="AMP_BINDING"/>
    <property type="match status" value="1"/>
</dbReference>
<dbReference type="Pfam" id="PF13193">
    <property type="entry name" value="AMP-binding_C"/>
    <property type="match status" value="1"/>
</dbReference>
<dbReference type="InterPro" id="IPR023213">
    <property type="entry name" value="CAT-like_dom_sf"/>
</dbReference>
<dbReference type="Gene3D" id="3.30.300.30">
    <property type="match status" value="1"/>
</dbReference>
<dbReference type="Gene3D" id="3.30.559.10">
    <property type="entry name" value="Chloramphenicol acetyltransferase-like domain"/>
    <property type="match status" value="2"/>
</dbReference>
<dbReference type="InterPro" id="IPR000873">
    <property type="entry name" value="AMP-dep_synth/lig_dom"/>
</dbReference>
<keyword evidence="3" id="KW-0597">Phosphoprotein</keyword>
<dbReference type="Gene3D" id="1.10.1200.10">
    <property type="entry name" value="ACP-like"/>
    <property type="match status" value="1"/>
</dbReference>
<evidence type="ECO:0000313" key="6">
    <source>
        <dbReference type="Proteomes" id="UP000812961"/>
    </source>
</evidence>
<dbReference type="SUPFAM" id="SSF56801">
    <property type="entry name" value="Acetyl-CoA synthetase-like"/>
    <property type="match status" value="1"/>
</dbReference>
<dbReference type="Pfam" id="PF00501">
    <property type="entry name" value="AMP-binding"/>
    <property type="match status" value="2"/>
</dbReference>